<gene>
    <name evidence="1" type="ORF">TNCV_1917811</name>
</gene>
<protein>
    <submittedName>
        <fullName evidence="1">Uncharacterized protein</fullName>
    </submittedName>
</protein>
<accession>A0A8X6W156</accession>
<comment type="caution">
    <text evidence="1">The sequence shown here is derived from an EMBL/GenBank/DDBJ whole genome shotgun (WGS) entry which is preliminary data.</text>
</comment>
<dbReference type="EMBL" id="BMAU01021373">
    <property type="protein sequence ID" value="GFY26031.1"/>
    <property type="molecule type" value="Genomic_DNA"/>
</dbReference>
<keyword evidence="2" id="KW-1185">Reference proteome</keyword>
<organism evidence="1 2">
    <name type="scientific">Trichonephila clavipes</name>
    <name type="common">Golden silk orbweaver</name>
    <name type="synonym">Nephila clavipes</name>
    <dbReference type="NCBI Taxonomy" id="2585209"/>
    <lineage>
        <taxon>Eukaryota</taxon>
        <taxon>Metazoa</taxon>
        <taxon>Ecdysozoa</taxon>
        <taxon>Arthropoda</taxon>
        <taxon>Chelicerata</taxon>
        <taxon>Arachnida</taxon>
        <taxon>Araneae</taxon>
        <taxon>Araneomorphae</taxon>
        <taxon>Entelegynae</taxon>
        <taxon>Araneoidea</taxon>
        <taxon>Nephilidae</taxon>
        <taxon>Trichonephila</taxon>
    </lineage>
</organism>
<evidence type="ECO:0000313" key="1">
    <source>
        <dbReference type="EMBL" id="GFY26031.1"/>
    </source>
</evidence>
<sequence length="75" mass="8293">MHQTARGHNLCDYGSLRGKKHSKGGTPVDLAPRLIQLLPNENFRCSQSSVSSLVPVILLFYDVSEHVLLCKSESL</sequence>
<reference evidence="1" key="1">
    <citation type="submission" date="2020-08" db="EMBL/GenBank/DDBJ databases">
        <title>Multicomponent nature underlies the extraordinary mechanical properties of spider dragline silk.</title>
        <authorList>
            <person name="Kono N."/>
            <person name="Nakamura H."/>
            <person name="Mori M."/>
            <person name="Yoshida Y."/>
            <person name="Ohtoshi R."/>
            <person name="Malay A.D."/>
            <person name="Moran D.A.P."/>
            <person name="Tomita M."/>
            <person name="Numata K."/>
            <person name="Arakawa K."/>
        </authorList>
    </citation>
    <scope>NUCLEOTIDE SEQUENCE</scope>
</reference>
<proteinExistence type="predicted"/>
<name>A0A8X6W156_TRICX</name>
<evidence type="ECO:0000313" key="2">
    <source>
        <dbReference type="Proteomes" id="UP000887159"/>
    </source>
</evidence>
<dbReference type="AlphaFoldDB" id="A0A8X6W156"/>
<dbReference type="Proteomes" id="UP000887159">
    <property type="component" value="Unassembled WGS sequence"/>
</dbReference>